<comment type="function">
    <text evidence="9">Plays a key role in early steps of protein N-linked glycosylation by being involved in the conversion of polyprenol into dolichol. Acts as a polyprenal reductase that mediates the reduction of polyprenal into dolichal in a NADP-dependent mechanism. Dolichols are required for the synthesis of dolichol-linked monosaccharides and the oligosaccharide precursor used for N-glycosylation.</text>
</comment>
<dbReference type="OrthoDB" id="5788137at2759"/>
<dbReference type="GO" id="GO:0005789">
    <property type="term" value="C:endoplasmic reticulum membrane"/>
    <property type="evidence" value="ECO:0007669"/>
    <property type="project" value="UniProtKB-SubCell"/>
</dbReference>
<keyword evidence="11" id="KW-1185">Reference proteome</keyword>
<dbReference type="RefSeq" id="XP_024887558.1">
    <property type="nucleotide sequence ID" value="XM_025031790.1"/>
</dbReference>
<dbReference type="PANTHER" id="PTHR14624:SF0">
    <property type="entry name" value="POLYPRENOL REDUCTASE"/>
    <property type="match status" value="1"/>
</dbReference>
<keyword evidence="9" id="KW-0256">Endoplasmic reticulum</keyword>
<proteinExistence type="inferred from homology"/>
<feature type="non-terminal residue" evidence="12">
    <location>
        <position position="274"/>
    </location>
</feature>
<evidence type="ECO:0000256" key="2">
    <source>
        <dbReference type="ARBA" id="ARBA00012522"/>
    </source>
</evidence>
<dbReference type="InterPro" id="IPR001104">
    <property type="entry name" value="3-oxo-5_a-steroid_4-DH_C"/>
</dbReference>
<evidence type="ECO:0000313" key="12">
    <source>
        <dbReference type="RefSeq" id="XP_024887558.1"/>
    </source>
</evidence>
<organism evidence="11 12">
    <name type="scientific">Temnothorax curvispinosus</name>
    <dbReference type="NCBI Taxonomy" id="300111"/>
    <lineage>
        <taxon>Eukaryota</taxon>
        <taxon>Metazoa</taxon>
        <taxon>Ecdysozoa</taxon>
        <taxon>Arthropoda</taxon>
        <taxon>Hexapoda</taxon>
        <taxon>Insecta</taxon>
        <taxon>Pterygota</taxon>
        <taxon>Neoptera</taxon>
        <taxon>Endopterygota</taxon>
        <taxon>Hymenoptera</taxon>
        <taxon>Apocrita</taxon>
        <taxon>Aculeata</taxon>
        <taxon>Formicoidea</taxon>
        <taxon>Formicidae</taxon>
        <taxon>Myrmicinae</taxon>
        <taxon>Temnothorax</taxon>
    </lineage>
</organism>
<feature type="transmembrane region" description="Helical" evidence="9">
    <location>
        <begin position="181"/>
        <end position="202"/>
    </location>
</feature>
<evidence type="ECO:0000256" key="5">
    <source>
        <dbReference type="ARBA" id="ARBA00023136"/>
    </source>
</evidence>
<gene>
    <name evidence="12" type="primary">LOC112464654</name>
</gene>
<evidence type="ECO:0000256" key="4">
    <source>
        <dbReference type="ARBA" id="ARBA00022989"/>
    </source>
</evidence>
<dbReference type="GO" id="GO:0160198">
    <property type="term" value="F:polyprenal reductase activity"/>
    <property type="evidence" value="ECO:0007669"/>
    <property type="project" value="UniProtKB-EC"/>
</dbReference>
<comment type="catalytic activity">
    <reaction evidence="8 9">
        <text>a di-trans,poly-cis-dolichal + NADP(+) = a di-trans,poly-cis-polyprenal + NADPH + H(+)</text>
        <dbReference type="Rhea" id="RHEA:80727"/>
        <dbReference type="Rhea" id="RHEA-COMP:19536"/>
        <dbReference type="Rhea" id="RHEA-COMP:19537"/>
        <dbReference type="ChEBI" id="CHEBI:15378"/>
        <dbReference type="ChEBI" id="CHEBI:57783"/>
        <dbReference type="ChEBI" id="CHEBI:58349"/>
        <dbReference type="ChEBI" id="CHEBI:231623"/>
        <dbReference type="ChEBI" id="CHEBI:231637"/>
        <dbReference type="EC" id="1.3.1.94"/>
    </reaction>
    <physiologicalReaction direction="right-to-left" evidence="8 9">
        <dbReference type="Rhea" id="RHEA:80729"/>
    </physiologicalReaction>
</comment>
<protein>
    <recommendedName>
        <fullName evidence="7 9">Polyprenal reductase</fullName>
        <ecNumber evidence="2 9">1.3.1.94</ecNumber>
    </recommendedName>
</protein>
<dbReference type="PROSITE" id="PS50244">
    <property type="entry name" value="S5A_REDUCTASE"/>
    <property type="match status" value="1"/>
</dbReference>
<dbReference type="EC" id="1.3.1.94" evidence="2 9"/>
<feature type="transmembrane region" description="Helical" evidence="9">
    <location>
        <begin position="6"/>
        <end position="27"/>
    </location>
</feature>
<comment type="subcellular location">
    <subcellularLocation>
        <location evidence="1">Endomembrane system</location>
        <topology evidence="1">Multi-pass membrane protein</topology>
    </subcellularLocation>
    <subcellularLocation>
        <location evidence="9">Endoplasmic reticulum membrane</location>
    </subcellularLocation>
</comment>
<feature type="transmembrane region" description="Helical" evidence="9">
    <location>
        <begin position="112"/>
        <end position="130"/>
    </location>
</feature>
<dbReference type="PANTHER" id="PTHR14624">
    <property type="entry name" value="DFG10 PROTEIN"/>
    <property type="match status" value="1"/>
</dbReference>
<keyword evidence="5 9" id="KW-0472">Membrane</keyword>
<feature type="transmembrane region" description="Helical" evidence="9">
    <location>
        <begin position="247"/>
        <end position="272"/>
    </location>
</feature>
<keyword evidence="4 9" id="KW-1133">Transmembrane helix</keyword>
<reference evidence="12" key="1">
    <citation type="submission" date="2025-08" db="UniProtKB">
        <authorList>
            <consortium name="RefSeq"/>
        </authorList>
    </citation>
    <scope>IDENTIFICATION</scope>
    <source>
        <tissue evidence="12">Whole body</tissue>
    </source>
</reference>
<evidence type="ECO:0000256" key="1">
    <source>
        <dbReference type="ARBA" id="ARBA00004127"/>
    </source>
</evidence>
<dbReference type="GO" id="GO:0016095">
    <property type="term" value="P:polyprenol catabolic process"/>
    <property type="evidence" value="ECO:0007669"/>
    <property type="project" value="UniProtKB-UniRule"/>
</dbReference>
<sequence length="274" mass="31586">MDVNILRYILICNSITIGSLSLLIIYMEPYLPNALIRFVVYGKINIKANANYPIITKIEMPKKYFGQAYPITGTIMIILFYLALNKYFYNGNIPESLLLLLDILLGASRKPLVSAESTILAIVLFSIHCWKRAYETYYVCVFSNQKINVFHYILTFLHYSTLMLSLIGESEGFVEGSRTSIFLYKLTNMQLICAFIFLWSTYMQLRTNFVLAGLRKNQHGVVISKEHKIPVGELFNYISNPLQFTEILLYLTVSAILWQASTFHYITIFVIVNQ</sequence>
<comment type="similarity">
    <text evidence="6 9">Belongs to the steroid 5-alpha reductase family. Polyprenal reductase subfamily.</text>
</comment>
<dbReference type="Proteomes" id="UP000504618">
    <property type="component" value="Unplaced"/>
</dbReference>
<evidence type="ECO:0000256" key="3">
    <source>
        <dbReference type="ARBA" id="ARBA00022692"/>
    </source>
</evidence>
<evidence type="ECO:0000259" key="10">
    <source>
        <dbReference type="Pfam" id="PF02544"/>
    </source>
</evidence>
<keyword evidence="9" id="KW-0560">Oxidoreductase</keyword>
<name>A0A6J1R0A0_9HYME</name>
<dbReference type="UniPathway" id="UPA00378"/>
<dbReference type="GO" id="GO:0006488">
    <property type="term" value="P:dolichol-linked oligosaccharide biosynthetic process"/>
    <property type="evidence" value="ECO:0007669"/>
    <property type="project" value="UniProtKB-UniRule"/>
</dbReference>
<evidence type="ECO:0000256" key="7">
    <source>
        <dbReference type="ARBA" id="ARBA00047186"/>
    </source>
</evidence>
<evidence type="ECO:0000256" key="8">
    <source>
        <dbReference type="ARBA" id="ARBA00049427"/>
    </source>
</evidence>
<evidence type="ECO:0000256" key="6">
    <source>
        <dbReference type="ARBA" id="ARBA00046320"/>
    </source>
</evidence>
<dbReference type="GO" id="GO:0003865">
    <property type="term" value="F:3-oxo-5-alpha-steroid 4-dehydrogenase activity"/>
    <property type="evidence" value="ECO:0007669"/>
    <property type="project" value="TreeGrafter"/>
</dbReference>
<comment type="pathway">
    <text evidence="9">Protein modification; protein glycosylation.</text>
</comment>
<dbReference type="AlphaFoldDB" id="A0A6J1R0A0"/>
<evidence type="ECO:0000256" key="9">
    <source>
        <dbReference type="RuleBase" id="RU367081"/>
    </source>
</evidence>
<dbReference type="GeneID" id="112464654"/>
<keyword evidence="3 9" id="KW-0812">Transmembrane</keyword>
<dbReference type="Pfam" id="PF02544">
    <property type="entry name" value="Steroid_dh"/>
    <property type="match status" value="1"/>
</dbReference>
<accession>A0A6J1R0A0</accession>
<feature type="domain" description="3-oxo-5-alpha-steroid 4-dehydrogenase C-terminal" evidence="10">
    <location>
        <begin position="187"/>
        <end position="270"/>
    </location>
</feature>
<feature type="transmembrane region" description="Helical" evidence="9">
    <location>
        <begin position="150"/>
        <end position="169"/>
    </location>
</feature>
<dbReference type="InterPro" id="IPR039698">
    <property type="entry name" value="Dfg10/SRD5A3"/>
</dbReference>
<feature type="transmembrane region" description="Helical" evidence="9">
    <location>
        <begin position="64"/>
        <end position="82"/>
    </location>
</feature>
<evidence type="ECO:0000313" key="11">
    <source>
        <dbReference type="Proteomes" id="UP000504618"/>
    </source>
</evidence>
<keyword evidence="9" id="KW-0521">NADP</keyword>
<dbReference type="GO" id="GO:0102389">
    <property type="term" value="F:polyprenol reductase activity"/>
    <property type="evidence" value="ECO:0007669"/>
    <property type="project" value="UniProtKB-UniRule"/>
</dbReference>